<dbReference type="PaxDb" id="4097-A0A1S3WZQ1"/>
<dbReference type="RefSeq" id="XP_016433117.2">
    <property type="nucleotide sequence ID" value="XM_016577631.2"/>
</dbReference>
<dbReference type="AlphaFoldDB" id="A0A1S3WZQ1"/>
<dbReference type="GO" id="GO:0003824">
    <property type="term" value="F:catalytic activity"/>
    <property type="evidence" value="ECO:0007669"/>
    <property type="project" value="InterPro"/>
</dbReference>
<proteinExistence type="predicted"/>
<protein>
    <submittedName>
        <fullName evidence="2">Uncharacterized protein LOC107759646</fullName>
    </submittedName>
</protein>
<dbReference type="PANTHER" id="PTHR35218:SF8">
    <property type="entry name" value="ENDONUCLEASE_EXONUCLEASE_PHOSPHATASE"/>
    <property type="match status" value="1"/>
</dbReference>
<dbReference type="Pfam" id="PF03372">
    <property type="entry name" value="Exo_endo_phos"/>
    <property type="match status" value="1"/>
</dbReference>
<dbReference type="SUPFAM" id="SSF56219">
    <property type="entry name" value="DNase I-like"/>
    <property type="match status" value="1"/>
</dbReference>
<dbReference type="OMA" id="WNCINEC"/>
<dbReference type="InterPro" id="IPR005135">
    <property type="entry name" value="Endo/exonuclease/phosphatase"/>
</dbReference>
<reference evidence="2" key="2">
    <citation type="submission" date="2025-08" db="UniProtKB">
        <authorList>
            <consortium name="RefSeq"/>
        </authorList>
    </citation>
    <scope>IDENTIFICATION</scope>
    <source>
        <tissue evidence="2">Leaf</tissue>
    </source>
</reference>
<evidence type="ECO:0000313" key="2">
    <source>
        <dbReference type="RefSeq" id="XP_016433117.2"/>
    </source>
</evidence>
<sequence length="269" mass="30930">MLGLQGPKSPQEGTHQSPTTLMLNYIIWNIRGGNNAEFKQHCLEMVKMHKPAMLVLIETKMADHQSLAQQLQFDMIIQFLAVGPSGGIVFMWKKEFVAVEKVETTPQGIHAMVKVSPDHPPWLFSAIYASNLLENRKFLWEYLITISKNIKTNWFIGGDFNEVLKARDKFGGNPINLSRNNLFWNCINECNLIDLGYKGSKYTWTNKRYSNKTSLILERIDRSFANEGWIEQYPEATVLHLPRTHSDHCPLQINLVGPPNNKPSRPFRF</sequence>
<dbReference type="PANTHER" id="PTHR35218">
    <property type="entry name" value="RNASE H DOMAIN-CONTAINING PROTEIN"/>
    <property type="match status" value="1"/>
</dbReference>
<accession>A0A1S3WZQ1</accession>
<gene>
    <name evidence="2" type="primary">LOC107759646</name>
</gene>
<dbReference type="Gene3D" id="3.60.10.10">
    <property type="entry name" value="Endonuclease/exonuclease/phosphatase"/>
    <property type="match status" value="1"/>
</dbReference>
<name>A0A1S3WZQ1_TOBAC</name>
<organism evidence="1 2">
    <name type="scientific">Nicotiana tabacum</name>
    <name type="common">Common tobacco</name>
    <dbReference type="NCBI Taxonomy" id="4097"/>
    <lineage>
        <taxon>Eukaryota</taxon>
        <taxon>Viridiplantae</taxon>
        <taxon>Streptophyta</taxon>
        <taxon>Embryophyta</taxon>
        <taxon>Tracheophyta</taxon>
        <taxon>Spermatophyta</taxon>
        <taxon>Magnoliopsida</taxon>
        <taxon>eudicotyledons</taxon>
        <taxon>Gunneridae</taxon>
        <taxon>Pentapetalae</taxon>
        <taxon>asterids</taxon>
        <taxon>lamiids</taxon>
        <taxon>Solanales</taxon>
        <taxon>Solanaceae</taxon>
        <taxon>Nicotianoideae</taxon>
        <taxon>Nicotianeae</taxon>
        <taxon>Nicotiana</taxon>
    </lineage>
</organism>
<dbReference type="RefSeq" id="XP_016433117.1">
    <property type="nucleotide sequence ID" value="XM_016577631.1"/>
</dbReference>
<dbReference type="GeneID" id="107759646"/>
<dbReference type="Proteomes" id="UP000790787">
    <property type="component" value="Chromosome 10"/>
</dbReference>
<reference evidence="1" key="1">
    <citation type="journal article" date="2014" name="Nat. Commun.">
        <title>The tobacco genome sequence and its comparison with those of tomato and potato.</title>
        <authorList>
            <person name="Sierro N."/>
            <person name="Battey J.N."/>
            <person name="Ouadi S."/>
            <person name="Bakaher N."/>
            <person name="Bovet L."/>
            <person name="Willig A."/>
            <person name="Goepfert S."/>
            <person name="Peitsch M.C."/>
            <person name="Ivanov N.V."/>
        </authorList>
    </citation>
    <scope>NUCLEOTIDE SEQUENCE [LARGE SCALE GENOMIC DNA]</scope>
</reference>
<evidence type="ECO:0000313" key="1">
    <source>
        <dbReference type="Proteomes" id="UP000790787"/>
    </source>
</evidence>
<dbReference type="InterPro" id="IPR036691">
    <property type="entry name" value="Endo/exonu/phosph_ase_sf"/>
</dbReference>
<dbReference type="KEGG" id="nta:107759646"/>
<keyword evidence="1" id="KW-1185">Reference proteome</keyword>
<dbReference type="OrthoDB" id="692400at2759"/>